<dbReference type="PANTHER" id="PTHR10091:SF0">
    <property type="entry name" value="GALACTOSE MUTAROTASE"/>
    <property type="match status" value="1"/>
</dbReference>
<keyword evidence="6 8" id="KW-0413">Isomerase</keyword>
<dbReference type="InterPro" id="IPR047215">
    <property type="entry name" value="Galactose_mutarotase-like"/>
</dbReference>
<dbReference type="InterPro" id="IPR014718">
    <property type="entry name" value="GH-type_carb-bd"/>
</dbReference>
<dbReference type="UniPathway" id="UPA00242"/>
<dbReference type="EMBL" id="CABWKQ010000005">
    <property type="protein sequence ID" value="VWX33770.1"/>
    <property type="molecule type" value="Genomic_DNA"/>
</dbReference>
<sequence>MTYETHPTEDARLVRHRLVQPDMEVEIWNYGGIINDVQVKNRTGKLESVVLGFDTLAAYKEHSPYFGAIVGRVAGRIGQARFSIAEQTYHLAANDGTNHLHGGTHGFDQVFFDVIEATEQLLHLRTLSPDGCEGYPGNVTVDVIYRLNGTALTLSIEATTDQTTPLNVTNHTYWNLSGNLQRDILDHQLTLPSSTYLPLGPDLLPTGEFRPVDGTVLDFRNGRSIRSGAESESEETVNAGNGYDHPFVLDEGEGSAQLIDPVSGRTLQVTTNQPVVVLYTGTQLLTDYTVRGVPSRPSLGLCLEAQVHPNAVNESRFPSILIEPGMTYQWETTYRFGVSDVN</sequence>
<dbReference type="PROSITE" id="PS00545">
    <property type="entry name" value="ALDOSE_1_EPIMERASE"/>
    <property type="match status" value="1"/>
</dbReference>
<evidence type="ECO:0000313" key="12">
    <source>
        <dbReference type="EMBL" id="VWX33770.1"/>
    </source>
</evidence>
<reference evidence="12 13" key="1">
    <citation type="submission" date="2019-10" db="EMBL/GenBank/DDBJ databases">
        <authorList>
            <person name="Karimi E."/>
        </authorList>
    </citation>
    <scope>NUCLEOTIDE SEQUENCE [LARGE SCALE GENOMIC DNA]</scope>
    <source>
        <strain evidence="12">Exiguobacterium sp. 9Y</strain>
    </source>
</reference>
<proteinExistence type="inferred from homology"/>
<evidence type="ECO:0000256" key="4">
    <source>
        <dbReference type="ARBA" id="ARBA00013185"/>
    </source>
</evidence>
<evidence type="ECO:0000256" key="7">
    <source>
        <dbReference type="ARBA" id="ARBA00023277"/>
    </source>
</evidence>
<evidence type="ECO:0000256" key="8">
    <source>
        <dbReference type="PIRNR" id="PIRNR005096"/>
    </source>
</evidence>
<dbReference type="AlphaFoldDB" id="A0A653I4L6"/>
<comment type="similarity">
    <text evidence="3 8">Belongs to the aldose epimerase family.</text>
</comment>
<dbReference type="InterPro" id="IPR015443">
    <property type="entry name" value="Aldose_1-epimerase"/>
</dbReference>
<organism evidence="12 13">
    <name type="scientific">Exiguobacterium oxidotolerans</name>
    <dbReference type="NCBI Taxonomy" id="223958"/>
    <lineage>
        <taxon>Bacteria</taxon>
        <taxon>Bacillati</taxon>
        <taxon>Bacillota</taxon>
        <taxon>Bacilli</taxon>
        <taxon>Bacillales</taxon>
        <taxon>Bacillales Family XII. Incertae Sedis</taxon>
        <taxon>Exiguobacterium</taxon>
    </lineage>
</organism>
<gene>
    <name evidence="12" type="ORF">EXIGUO9Y_130067</name>
</gene>
<evidence type="ECO:0000313" key="13">
    <source>
        <dbReference type="Proteomes" id="UP000439752"/>
    </source>
</evidence>
<dbReference type="GO" id="GO:0006006">
    <property type="term" value="P:glucose metabolic process"/>
    <property type="evidence" value="ECO:0007669"/>
    <property type="project" value="TreeGrafter"/>
</dbReference>
<evidence type="ECO:0000256" key="11">
    <source>
        <dbReference type="PIRSR" id="PIRSR005096-3"/>
    </source>
</evidence>
<dbReference type="SUPFAM" id="SSF74650">
    <property type="entry name" value="Galactose mutarotase-like"/>
    <property type="match status" value="1"/>
</dbReference>
<evidence type="ECO:0000256" key="5">
    <source>
        <dbReference type="ARBA" id="ARBA00014165"/>
    </source>
</evidence>
<keyword evidence="13" id="KW-1185">Reference proteome</keyword>
<feature type="active site" description="Proton acceptor" evidence="9">
    <location>
        <position position="304"/>
    </location>
</feature>
<dbReference type="GO" id="GO:0033499">
    <property type="term" value="P:galactose catabolic process via UDP-galactose, Leloir pathway"/>
    <property type="evidence" value="ECO:0007669"/>
    <property type="project" value="TreeGrafter"/>
</dbReference>
<dbReference type="EC" id="5.1.3.3" evidence="4 8"/>
<evidence type="ECO:0000256" key="1">
    <source>
        <dbReference type="ARBA" id="ARBA00001614"/>
    </source>
</evidence>
<feature type="binding site" evidence="10">
    <location>
        <position position="244"/>
    </location>
    <ligand>
        <name>beta-D-galactose</name>
        <dbReference type="ChEBI" id="CHEBI:27667"/>
    </ligand>
</feature>
<dbReference type="Proteomes" id="UP000439752">
    <property type="component" value="Unassembled WGS sequence"/>
</dbReference>
<evidence type="ECO:0000256" key="2">
    <source>
        <dbReference type="ARBA" id="ARBA00005028"/>
    </source>
</evidence>
<dbReference type="InterPro" id="IPR011013">
    <property type="entry name" value="Gal_mutarotase_sf_dom"/>
</dbReference>
<dbReference type="Pfam" id="PF01263">
    <property type="entry name" value="Aldose_epim"/>
    <property type="match status" value="1"/>
</dbReference>
<dbReference type="CDD" id="cd09019">
    <property type="entry name" value="galactose_mutarotase_like"/>
    <property type="match status" value="1"/>
</dbReference>
<accession>A0A653I4L6</accession>
<feature type="binding site" evidence="11">
    <location>
        <begin position="171"/>
        <end position="173"/>
    </location>
    <ligand>
        <name>beta-D-galactose</name>
        <dbReference type="ChEBI" id="CHEBI:27667"/>
    </ligand>
</feature>
<dbReference type="Gene3D" id="2.70.98.10">
    <property type="match status" value="1"/>
</dbReference>
<comment type="pathway">
    <text evidence="2 8">Carbohydrate metabolism; hexose metabolism.</text>
</comment>
<dbReference type="PIRSF" id="PIRSF005096">
    <property type="entry name" value="GALM"/>
    <property type="match status" value="1"/>
</dbReference>
<feature type="active site" description="Proton donor" evidence="9">
    <location>
        <position position="171"/>
    </location>
</feature>
<evidence type="ECO:0000256" key="9">
    <source>
        <dbReference type="PIRSR" id="PIRSR005096-1"/>
    </source>
</evidence>
<dbReference type="InterPro" id="IPR008183">
    <property type="entry name" value="Aldose_1/G6P_1-epimerase"/>
</dbReference>
<keyword evidence="7 8" id="KW-0119">Carbohydrate metabolism</keyword>
<dbReference type="PANTHER" id="PTHR10091">
    <property type="entry name" value="ALDOSE-1-EPIMERASE"/>
    <property type="match status" value="1"/>
</dbReference>
<dbReference type="RefSeq" id="WP_159172834.1">
    <property type="nucleotide sequence ID" value="NZ_LR732308.1"/>
</dbReference>
<evidence type="ECO:0000256" key="3">
    <source>
        <dbReference type="ARBA" id="ARBA00006206"/>
    </source>
</evidence>
<dbReference type="GO" id="GO:0004034">
    <property type="term" value="F:aldose 1-epimerase activity"/>
    <property type="evidence" value="ECO:0007669"/>
    <property type="project" value="UniProtKB-EC"/>
</dbReference>
<dbReference type="InterPro" id="IPR018052">
    <property type="entry name" value="Ald1_epimerase_CS"/>
</dbReference>
<protein>
    <recommendedName>
        <fullName evidence="5 8">Aldose 1-epimerase</fullName>
        <ecNumber evidence="4 8">5.1.3.3</ecNumber>
    </recommendedName>
</protein>
<name>A0A653I4L6_9BACL</name>
<evidence type="ECO:0000256" key="10">
    <source>
        <dbReference type="PIRSR" id="PIRSR005096-2"/>
    </source>
</evidence>
<comment type="catalytic activity">
    <reaction evidence="1 8">
        <text>alpha-D-glucose = beta-D-glucose</text>
        <dbReference type="Rhea" id="RHEA:10264"/>
        <dbReference type="ChEBI" id="CHEBI:15903"/>
        <dbReference type="ChEBI" id="CHEBI:17925"/>
        <dbReference type="EC" id="5.1.3.3"/>
    </reaction>
</comment>
<evidence type="ECO:0000256" key="6">
    <source>
        <dbReference type="ARBA" id="ARBA00023235"/>
    </source>
</evidence>
<dbReference type="GO" id="GO:0030246">
    <property type="term" value="F:carbohydrate binding"/>
    <property type="evidence" value="ECO:0007669"/>
    <property type="project" value="InterPro"/>
</dbReference>